<evidence type="ECO:0000256" key="4">
    <source>
        <dbReference type="ARBA" id="ARBA00022729"/>
    </source>
</evidence>
<evidence type="ECO:0000256" key="6">
    <source>
        <dbReference type="ARBA" id="ARBA00022837"/>
    </source>
</evidence>
<dbReference type="EMBL" id="JBANMG010000004">
    <property type="protein sequence ID" value="KAK6954835.1"/>
    <property type="molecule type" value="Genomic_DNA"/>
</dbReference>
<evidence type="ECO:0000256" key="7">
    <source>
        <dbReference type="ARBA" id="ARBA00023157"/>
    </source>
</evidence>
<dbReference type="PANTHER" id="PTHR33938:SF13">
    <property type="entry name" value="CARBOXYLIC ESTER HYDROLASE"/>
    <property type="match status" value="1"/>
</dbReference>
<dbReference type="InterPro" id="IPR011118">
    <property type="entry name" value="Tannase/feruloyl_esterase"/>
</dbReference>
<keyword evidence="4" id="KW-0732">Signal</keyword>
<keyword evidence="6" id="KW-0106">Calcium</keyword>
<dbReference type="SUPFAM" id="SSF53474">
    <property type="entry name" value="alpha/beta-Hydrolases"/>
    <property type="match status" value="1"/>
</dbReference>
<dbReference type="EC" id="3.1.1.-" evidence="8"/>
<organism evidence="9 10">
    <name type="scientific">Daldinia eschscholtzii</name>
    <dbReference type="NCBI Taxonomy" id="292717"/>
    <lineage>
        <taxon>Eukaryota</taxon>
        <taxon>Fungi</taxon>
        <taxon>Dikarya</taxon>
        <taxon>Ascomycota</taxon>
        <taxon>Pezizomycotina</taxon>
        <taxon>Sordariomycetes</taxon>
        <taxon>Xylariomycetidae</taxon>
        <taxon>Xylariales</taxon>
        <taxon>Hypoxylaceae</taxon>
        <taxon>Daldinia</taxon>
    </lineage>
</organism>
<evidence type="ECO:0000256" key="3">
    <source>
        <dbReference type="ARBA" id="ARBA00022723"/>
    </source>
</evidence>
<keyword evidence="7" id="KW-1015">Disulfide bond</keyword>
<proteinExistence type="inferred from homology"/>
<evidence type="ECO:0000256" key="2">
    <source>
        <dbReference type="ARBA" id="ARBA00022487"/>
    </source>
</evidence>
<dbReference type="GO" id="GO:0030600">
    <property type="term" value="F:feruloyl esterase activity"/>
    <property type="evidence" value="ECO:0007669"/>
    <property type="project" value="UniProtKB-ARBA"/>
</dbReference>
<reference evidence="9 10" key="1">
    <citation type="journal article" date="2024" name="Front Chem Biol">
        <title>Unveiling the potential of Daldinia eschscholtzii MFLUCC 19-0629 through bioactivity and bioinformatics studies for enhanced sustainable agriculture production.</title>
        <authorList>
            <person name="Brooks S."/>
            <person name="Weaver J.A."/>
            <person name="Klomchit A."/>
            <person name="Alharthi S.A."/>
            <person name="Onlamun T."/>
            <person name="Nurani R."/>
            <person name="Vong T.K."/>
            <person name="Alberti F."/>
            <person name="Greco C."/>
        </authorList>
    </citation>
    <scope>NUCLEOTIDE SEQUENCE [LARGE SCALE GENOMIC DNA]</scope>
    <source>
        <strain evidence="9">MFLUCC 19-0629</strain>
    </source>
</reference>
<dbReference type="InterPro" id="IPR029058">
    <property type="entry name" value="AB_hydrolase_fold"/>
</dbReference>
<evidence type="ECO:0000256" key="5">
    <source>
        <dbReference type="ARBA" id="ARBA00022801"/>
    </source>
</evidence>
<evidence type="ECO:0000313" key="9">
    <source>
        <dbReference type="EMBL" id="KAK6954835.1"/>
    </source>
</evidence>
<dbReference type="GO" id="GO:0046872">
    <property type="term" value="F:metal ion binding"/>
    <property type="evidence" value="ECO:0007669"/>
    <property type="project" value="UniProtKB-KW"/>
</dbReference>
<dbReference type="Proteomes" id="UP001369815">
    <property type="component" value="Unassembled WGS sequence"/>
</dbReference>
<dbReference type="AlphaFoldDB" id="A0AAX6MQC9"/>
<keyword evidence="3" id="KW-0479">Metal-binding</keyword>
<keyword evidence="10" id="KW-1185">Reference proteome</keyword>
<keyword evidence="5 8" id="KW-0378">Hydrolase</keyword>
<protein>
    <recommendedName>
        <fullName evidence="8">Carboxylic ester hydrolase</fullName>
        <ecNumber evidence="8">3.1.1.-</ecNumber>
    </recommendedName>
</protein>
<keyword evidence="2" id="KW-0719">Serine esterase</keyword>
<evidence type="ECO:0000256" key="1">
    <source>
        <dbReference type="ARBA" id="ARBA00006249"/>
    </source>
</evidence>
<name>A0AAX6MQC9_9PEZI</name>
<dbReference type="Pfam" id="PF07519">
    <property type="entry name" value="Tannase"/>
    <property type="match status" value="1"/>
</dbReference>
<evidence type="ECO:0000313" key="10">
    <source>
        <dbReference type="Proteomes" id="UP001369815"/>
    </source>
</evidence>
<sequence length="486" mass="52843">MGSTSLADGCVPTTFSPTIFGAEVLSVSASLVTNYSLDIPDGFRFTAPARKIRDAQFCNVTVTYTHPGYGDKINVESWLPIDNWNGRLQAEGGGGWAAGRFELSYAGLAGAMFDGYASTTTDGGLWGSPDADSWALKSPGNVDWYTLENFASRCLNDQAIIGKSVVESFYGRPPSYSYWNGCSQGGRQGLMLAQRFPKAYDGIVAGAPAIYWSNNMLNSYWPEHIMRTINEYPNVCELDAITAAVISKCDGLDGLTDGIVENVDECTKKFNPYDLVGTTVDCGNTTVKITKAAAQVAKAAWEGIVSPTGEHLVYPNFNLADITHEELLSLLHASKQEYGSIIDTADPDLSEFKKAGGKLLSFHGLTDNIIPPKGTEQYYREVSKKVDNVEDFYRYFEIPGLAHCLGGPGQPESLFAQLQAWVEDGVAPDSSPVSFSNSKGETQNRILCPYPRKAKYNSSCGNAAKEECWSCVAQKSTESKIQHPEL</sequence>
<gene>
    <name evidence="9" type="ORF">Daesc_004804</name>
</gene>
<dbReference type="PANTHER" id="PTHR33938">
    <property type="entry name" value="FERULOYL ESTERASE B-RELATED"/>
    <property type="match status" value="1"/>
</dbReference>
<comment type="similarity">
    <text evidence="1 8">Belongs to the tannase family.</text>
</comment>
<evidence type="ECO:0000256" key="8">
    <source>
        <dbReference type="RuleBase" id="RU361238"/>
    </source>
</evidence>
<dbReference type="Gene3D" id="3.40.50.1820">
    <property type="entry name" value="alpha/beta hydrolase"/>
    <property type="match status" value="1"/>
</dbReference>
<comment type="caution">
    <text evidence="9">The sequence shown here is derived from an EMBL/GenBank/DDBJ whole genome shotgun (WGS) entry which is preliminary data.</text>
</comment>
<accession>A0AAX6MQC9</accession>